<name>A0A1Q8S8Q2_9PEZI</name>
<accession>A0A1Q8S8Q2</accession>
<keyword evidence="3" id="KW-1185">Reference proteome</keyword>
<gene>
    <name evidence="2" type="ORF">CCHL11_02516</name>
</gene>
<protein>
    <recommendedName>
        <fullName evidence="4">Celp0028 effector like protein</fullName>
    </recommendedName>
</protein>
<evidence type="ECO:0000256" key="1">
    <source>
        <dbReference type="SAM" id="SignalP"/>
    </source>
</evidence>
<feature type="signal peptide" evidence="1">
    <location>
        <begin position="1"/>
        <end position="15"/>
    </location>
</feature>
<evidence type="ECO:0000313" key="3">
    <source>
        <dbReference type="Proteomes" id="UP000186583"/>
    </source>
</evidence>
<dbReference type="EMBL" id="MPGH01000002">
    <property type="protein sequence ID" value="OLN97792.1"/>
    <property type="molecule type" value="Genomic_DNA"/>
</dbReference>
<comment type="caution">
    <text evidence="2">The sequence shown here is derived from an EMBL/GenBank/DDBJ whole genome shotgun (WGS) entry which is preliminary data.</text>
</comment>
<reference evidence="2 3" key="1">
    <citation type="submission" date="2016-11" db="EMBL/GenBank/DDBJ databases">
        <title>Draft Genome Assembly of Colletotrichum chlorophyti a pathogen of herbaceous plants.</title>
        <authorList>
            <person name="Gan P."/>
            <person name="Narusaka M."/>
            <person name="Tsushima A."/>
            <person name="Narusaka Y."/>
            <person name="Takano Y."/>
            <person name="Shirasu K."/>
        </authorList>
    </citation>
    <scope>NUCLEOTIDE SEQUENCE [LARGE SCALE GENOMIC DNA]</scope>
    <source>
        <strain evidence="2 3">NTL11</strain>
    </source>
</reference>
<feature type="chain" id="PRO_5012773683" description="Celp0028 effector like protein" evidence="1">
    <location>
        <begin position="16"/>
        <end position="252"/>
    </location>
</feature>
<keyword evidence="1" id="KW-0732">Signal</keyword>
<evidence type="ECO:0008006" key="4">
    <source>
        <dbReference type="Google" id="ProtNLM"/>
    </source>
</evidence>
<proteinExistence type="predicted"/>
<sequence length="252" mass="27491">MKLAMAFGLLALAAAAPTPEPARERNNLLSSADLHLEHDDVIMYGVNGEYKIIKEAEFNSLTTAGILTYGGDDKVEARDLSETIAEIEARQNCPGLNSEFTTTSTADFLDWDVQISPVVGAQQAPVTLTVSRGYSIANTIQIGGNIGLSYKYISGQIGVDVSRTWTTTDTTLIAYTVPQGNYGVIISQPWTHRIYGDIYTSCTTDNWKKTSFMASSHKSASYGNLNWVTGVFRMCANKKYPIPFCNGKGSHH</sequence>
<dbReference type="AlphaFoldDB" id="A0A1Q8S8Q2"/>
<dbReference type="Proteomes" id="UP000186583">
    <property type="component" value="Unassembled WGS sequence"/>
</dbReference>
<dbReference type="OrthoDB" id="4831122at2759"/>
<evidence type="ECO:0000313" key="2">
    <source>
        <dbReference type="EMBL" id="OLN97792.1"/>
    </source>
</evidence>
<organism evidence="2 3">
    <name type="scientific">Colletotrichum chlorophyti</name>
    <dbReference type="NCBI Taxonomy" id="708187"/>
    <lineage>
        <taxon>Eukaryota</taxon>
        <taxon>Fungi</taxon>
        <taxon>Dikarya</taxon>
        <taxon>Ascomycota</taxon>
        <taxon>Pezizomycotina</taxon>
        <taxon>Sordariomycetes</taxon>
        <taxon>Hypocreomycetidae</taxon>
        <taxon>Glomerellales</taxon>
        <taxon>Glomerellaceae</taxon>
        <taxon>Colletotrichum</taxon>
    </lineage>
</organism>